<protein>
    <recommendedName>
        <fullName evidence="2">Mitochondrial transcription factor 1</fullName>
    </recommendedName>
</protein>
<dbReference type="AlphaFoldDB" id="A0A084R309"/>
<dbReference type="InterPro" id="IPR029063">
    <property type="entry name" value="SAM-dependent_MTases_sf"/>
</dbReference>
<dbReference type="GO" id="GO:0003723">
    <property type="term" value="F:RNA binding"/>
    <property type="evidence" value="ECO:0007669"/>
    <property type="project" value="UniProtKB-KW"/>
</dbReference>
<comment type="function">
    <text evidence="7">Mitochondrial transcription factor that confers selective promoter recognition on the core subunit of the yeast mitochondrial RNA polymerase. Interacts with DNA in a non-specific manner.</text>
</comment>
<evidence type="ECO:0000256" key="7">
    <source>
        <dbReference type="ARBA" id="ARBA00024915"/>
    </source>
</evidence>
<dbReference type="EMBL" id="KL659168">
    <property type="protein sequence ID" value="KFA70594.1"/>
    <property type="molecule type" value="Genomic_DNA"/>
</dbReference>
<evidence type="ECO:0000256" key="2">
    <source>
        <dbReference type="ARBA" id="ARBA00013836"/>
    </source>
</evidence>
<evidence type="ECO:0000256" key="6">
    <source>
        <dbReference type="ARBA" id="ARBA00022884"/>
    </source>
</evidence>
<evidence type="ECO:0000256" key="3">
    <source>
        <dbReference type="ARBA" id="ARBA00022603"/>
    </source>
</evidence>
<evidence type="ECO:0000256" key="1">
    <source>
        <dbReference type="ARBA" id="ARBA00004173"/>
    </source>
</evidence>
<dbReference type="GO" id="GO:0034246">
    <property type="term" value="F:mitochondrial transcription factor activity"/>
    <property type="evidence" value="ECO:0007669"/>
    <property type="project" value="TreeGrafter"/>
</dbReference>
<dbReference type="InterPro" id="IPR001737">
    <property type="entry name" value="KsgA/Erm"/>
</dbReference>
<dbReference type="GO" id="GO:0008168">
    <property type="term" value="F:methyltransferase activity"/>
    <property type="evidence" value="ECO:0007669"/>
    <property type="project" value="UniProtKB-KW"/>
</dbReference>
<dbReference type="PANTHER" id="PTHR11727">
    <property type="entry name" value="DIMETHYLADENOSINE TRANSFERASE"/>
    <property type="match status" value="1"/>
</dbReference>
<dbReference type="GO" id="GO:0032259">
    <property type="term" value="P:methylation"/>
    <property type="evidence" value="ECO:0007669"/>
    <property type="project" value="UniProtKB-KW"/>
</dbReference>
<evidence type="ECO:0000256" key="4">
    <source>
        <dbReference type="ARBA" id="ARBA00022679"/>
    </source>
</evidence>
<dbReference type="Proteomes" id="UP000028524">
    <property type="component" value="Unassembled WGS sequence"/>
</dbReference>
<organism evidence="8 9">
    <name type="scientific">Stachybotrys chlorohalonatus (strain IBT 40285)</name>
    <dbReference type="NCBI Taxonomy" id="1283841"/>
    <lineage>
        <taxon>Eukaryota</taxon>
        <taxon>Fungi</taxon>
        <taxon>Dikarya</taxon>
        <taxon>Ascomycota</taxon>
        <taxon>Pezizomycotina</taxon>
        <taxon>Sordariomycetes</taxon>
        <taxon>Hypocreomycetidae</taxon>
        <taxon>Hypocreales</taxon>
        <taxon>Stachybotryaceae</taxon>
        <taxon>Stachybotrys</taxon>
    </lineage>
</organism>
<reference evidence="8 9" key="1">
    <citation type="journal article" date="2014" name="BMC Genomics">
        <title>Comparative genome sequencing reveals chemotype-specific gene clusters in the toxigenic black mold Stachybotrys.</title>
        <authorList>
            <person name="Semeiks J."/>
            <person name="Borek D."/>
            <person name="Otwinowski Z."/>
            <person name="Grishin N.V."/>
        </authorList>
    </citation>
    <scope>NUCLEOTIDE SEQUENCE [LARGE SCALE GENOMIC DNA]</scope>
    <source>
        <strain evidence="8 9">IBT 40285</strain>
    </source>
</reference>
<dbReference type="InterPro" id="IPR023165">
    <property type="entry name" value="rRNA_Ade_diMease-like_C"/>
</dbReference>
<keyword evidence="9" id="KW-1185">Reference proteome</keyword>
<evidence type="ECO:0000313" key="8">
    <source>
        <dbReference type="EMBL" id="KFA70594.1"/>
    </source>
</evidence>
<dbReference type="GO" id="GO:0005759">
    <property type="term" value="C:mitochondrial matrix"/>
    <property type="evidence" value="ECO:0007669"/>
    <property type="project" value="TreeGrafter"/>
</dbReference>
<sequence>MLTRWKHAQTTVARSFCRYASSTPASASNRPSPKVLKANTPLAKQVKKLGIWEGRKKAKGPKSTEYPRVQLVSEKLCDDTLEYLGSSLDRHKGCDLLDLNPGSGLWSRKLHDLLEPRKHILMDSDIERFTPFLKDLMAKDTVTVLPQSGLVWKSLLEALDTHLSHHPIIDRTATPERNDTLLVTANLAMFPKQKFGGFESIATMVLYQFISTIATQALFHRYGLVRMLVWVHDDDCQRILPHNVARRRRVSFDTELSCEWVHQVVGFDLDPPVRSILRDDWIDLESGYNTLARMRAAGRAMPKGRETKLMKRLLADESLMGQKLAGVHPPKFARPFLGQLKEKEQQWAESDESDAAMRRTLALLRVREKTANEDGPAFLEVLQDLERIKELHNGPPEELAAAQQALTSRLDGMTKNRRSAANLAKDNLHVFRQPQPVLHWDRREYEPLVAKPDDFYPNVPVALLDLQPKAMHPLFRQCGPGTSRAGDMSEELLRQWFQSTLHEVHAAMGIMWAGFGDMHAACPSLRDPARGGWPGVDGAALTVRAMNEAQWTEIVQAWMDWPFKPDYVDFLAKHSDESMDGDDEDVGAVFSGAMGPGGIAG</sequence>
<dbReference type="Gene3D" id="3.40.50.150">
    <property type="entry name" value="Vaccinia Virus protein VP39"/>
    <property type="match status" value="1"/>
</dbReference>
<dbReference type="SUPFAM" id="SSF53335">
    <property type="entry name" value="S-adenosyl-L-methionine-dependent methyltransferases"/>
    <property type="match status" value="1"/>
</dbReference>
<evidence type="ECO:0000313" key="9">
    <source>
        <dbReference type="Proteomes" id="UP000028524"/>
    </source>
</evidence>
<dbReference type="InParanoid" id="A0A084R309"/>
<dbReference type="GO" id="GO:0006391">
    <property type="term" value="P:transcription initiation at mitochondrial promoter"/>
    <property type="evidence" value="ECO:0007669"/>
    <property type="project" value="TreeGrafter"/>
</dbReference>
<keyword evidence="6" id="KW-0694">RNA-binding</keyword>
<dbReference type="OMA" id="VDILDLW"/>
<dbReference type="GO" id="GO:0034245">
    <property type="term" value="C:mitochondrial DNA-directed RNA polymerase complex"/>
    <property type="evidence" value="ECO:0007669"/>
    <property type="project" value="TreeGrafter"/>
</dbReference>
<evidence type="ECO:0000256" key="5">
    <source>
        <dbReference type="ARBA" id="ARBA00022691"/>
    </source>
</evidence>
<proteinExistence type="predicted"/>
<keyword evidence="3" id="KW-0489">Methyltransferase</keyword>
<accession>A0A084R309</accession>
<dbReference type="OrthoDB" id="16079at2759"/>
<keyword evidence="4" id="KW-0808">Transferase</keyword>
<dbReference type="PANTHER" id="PTHR11727:SF17">
    <property type="entry name" value="DIMETHYLADENOSINE TRANSFERASE 1, MITOCHONDRIAL"/>
    <property type="match status" value="1"/>
</dbReference>
<name>A0A084R309_STAC4</name>
<dbReference type="HOGENOM" id="CLU_014537_1_0_1"/>
<dbReference type="Gene3D" id="1.10.8.100">
    <property type="entry name" value="Ribosomal RNA adenine dimethylase-like, domain 2"/>
    <property type="match status" value="1"/>
</dbReference>
<keyword evidence="5" id="KW-0949">S-adenosyl-L-methionine</keyword>
<gene>
    <name evidence="8" type="ORF">S40285_04690</name>
</gene>
<comment type="subcellular location">
    <subcellularLocation>
        <location evidence="1">Mitochondrion</location>
    </subcellularLocation>
</comment>